<organism evidence="2 3">
    <name type="scientific">Asparagus officinalis</name>
    <name type="common">Garden asparagus</name>
    <dbReference type="NCBI Taxonomy" id="4686"/>
    <lineage>
        <taxon>Eukaryota</taxon>
        <taxon>Viridiplantae</taxon>
        <taxon>Streptophyta</taxon>
        <taxon>Embryophyta</taxon>
        <taxon>Tracheophyta</taxon>
        <taxon>Spermatophyta</taxon>
        <taxon>Magnoliopsida</taxon>
        <taxon>Liliopsida</taxon>
        <taxon>Asparagales</taxon>
        <taxon>Asparagaceae</taxon>
        <taxon>Asparagoideae</taxon>
        <taxon>Asparagus</taxon>
    </lineage>
</organism>
<dbReference type="Proteomes" id="UP000243459">
    <property type="component" value="Chromosome 1"/>
</dbReference>
<proteinExistence type="predicted"/>
<sequence>QDVGGVIVLMDDEARSMITTMNPLTRGREVLTMLAVQVNLGMEETGFNNGGRVHPVDSGRFSRREIQ</sequence>
<reference evidence="3" key="1">
    <citation type="journal article" date="2017" name="Nat. Commun.">
        <title>The asparagus genome sheds light on the origin and evolution of a young Y chromosome.</title>
        <authorList>
            <person name="Harkess A."/>
            <person name="Zhou J."/>
            <person name="Xu C."/>
            <person name="Bowers J.E."/>
            <person name="Van der Hulst R."/>
            <person name="Ayyampalayam S."/>
            <person name="Mercati F."/>
            <person name="Riccardi P."/>
            <person name="McKain M.R."/>
            <person name="Kakrana A."/>
            <person name="Tang H."/>
            <person name="Ray J."/>
            <person name="Groenendijk J."/>
            <person name="Arikit S."/>
            <person name="Mathioni S.M."/>
            <person name="Nakano M."/>
            <person name="Shan H."/>
            <person name="Telgmann-Rauber A."/>
            <person name="Kanno A."/>
            <person name="Yue Z."/>
            <person name="Chen H."/>
            <person name="Li W."/>
            <person name="Chen Y."/>
            <person name="Xu X."/>
            <person name="Zhang Y."/>
            <person name="Luo S."/>
            <person name="Chen H."/>
            <person name="Gao J."/>
            <person name="Mao Z."/>
            <person name="Pires J.C."/>
            <person name="Luo M."/>
            <person name="Kudrna D."/>
            <person name="Wing R.A."/>
            <person name="Meyers B.C."/>
            <person name="Yi K."/>
            <person name="Kong H."/>
            <person name="Lavrijsen P."/>
            <person name="Sunseri F."/>
            <person name="Falavigna A."/>
            <person name="Ye Y."/>
            <person name="Leebens-Mack J.H."/>
            <person name="Chen G."/>
        </authorList>
    </citation>
    <scope>NUCLEOTIDE SEQUENCE [LARGE SCALE GENOMIC DNA]</scope>
    <source>
        <strain evidence="3">cv. DH0086</strain>
    </source>
</reference>
<feature type="region of interest" description="Disordered" evidence="1">
    <location>
        <begin position="46"/>
        <end position="67"/>
    </location>
</feature>
<feature type="non-terminal residue" evidence="2">
    <location>
        <position position="67"/>
    </location>
</feature>
<dbReference type="AlphaFoldDB" id="A0A5P1FQL7"/>
<feature type="compositionally biased region" description="Basic and acidic residues" evidence="1">
    <location>
        <begin position="54"/>
        <end position="67"/>
    </location>
</feature>
<gene>
    <name evidence="2" type="ORF">A4U43_C01F9340</name>
</gene>
<protein>
    <submittedName>
        <fullName evidence="2">Uncharacterized protein</fullName>
    </submittedName>
</protein>
<dbReference type="Gramene" id="ONK79717">
    <property type="protein sequence ID" value="ONK79717"/>
    <property type="gene ID" value="A4U43_C01F9340"/>
</dbReference>
<accession>A0A5P1FQL7</accession>
<keyword evidence="3" id="KW-1185">Reference proteome</keyword>
<evidence type="ECO:0000313" key="3">
    <source>
        <dbReference type="Proteomes" id="UP000243459"/>
    </source>
</evidence>
<evidence type="ECO:0000256" key="1">
    <source>
        <dbReference type="SAM" id="MobiDB-lite"/>
    </source>
</evidence>
<evidence type="ECO:0000313" key="2">
    <source>
        <dbReference type="EMBL" id="ONK79717.1"/>
    </source>
</evidence>
<dbReference type="EMBL" id="CM007381">
    <property type="protein sequence ID" value="ONK79717.1"/>
    <property type="molecule type" value="Genomic_DNA"/>
</dbReference>
<name>A0A5P1FQL7_ASPOF</name>
<feature type="non-terminal residue" evidence="2">
    <location>
        <position position="1"/>
    </location>
</feature>